<evidence type="ECO:0000256" key="1">
    <source>
        <dbReference type="ARBA" id="ARBA00006139"/>
    </source>
</evidence>
<feature type="active site" evidence="9">
    <location>
        <position position="117"/>
    </location>
</feature>
<evidence type="ECO:0000256" key="10">
    <source>
        <dbReference type="RuleBase" id="RU000594"/>
    </source>
</evidence>
<feature type="transmembrane region" description="Helical" evidence="9">
    <location>
        <begin position="62"/>
        <end position="82"/>
    </location>
</feature>
<comment type="pathway">
    <text evidence="9">Protein modification; lipoprotein biosynthesis (signal peptide cleavage).</text>
</comment>
<dbReference type="PANTHER" id="PTHR33695">
    <property type="entry name" value="LIPOPROTEIN SIGNAL PEPTIDASE"/>
    <property type="match status" value="1"/>
</dbReference>
<keyword evidence="13" id="KW-1185">Reference proteome</keyword>
<protein>
    <recommendedName>
        <fullName evidence="9">Lipoprotein signal peptidase</fullName>
        <ecNumber evidence="9">3.4.23.36</ecNumber>
    </recommendedName>
    <alternativeName>
        <fullName evidence="9">Prolipoprotein signal peptidase</fullName>
    </alternativeName>
    <alternativeName>
        <fullName evidence="9">Signal peptidase II</fullName>
        <shortName evidence="9">SPase II</shortName>
    </alternativeName>
</protein>
<dbReference type="EMBL" id="AP021881">
    <property type="protein sequence ID" value="BBP00065.1"/>
    <property type="molecule type" value="Genomic_DNA"/>
</dbReference>
<evidence type="ECO:0000256" key="6">
    <source>
        <dbReference type="ARBA" id="ARBA00022801"/>
    </source>
</evidence>
<feature type="active site" evidence="9">
    <location>
        <position position="135"/>
    </location>
</feature>
<evidence type="ECO:0000256" key="2">
    <source>
        <dbReference type="ARBA" id="ARBA00022475"/>
    </source>
</evidence>
<dbReference type="Pfam" id="PF01252">
    <property type="entry name" value="Peptidase_A8"/>
    <property type="match status" value="1"/>
</dbReference>
<dbReference type="HAMAP" id="MF_00161">
    <property type="entry name" value="LspA"/>
    <property type="match status" value="1"/>
</dbReference>
<reference evidence="13" key="1">
    <citation type="submission" date="2019-11" db="EMBL/GenBank/DDBJ databases">
        <title>Isolation and characterization of a novel species in the genus Sulfuriferula.</title>
        <authorList>
            <person name="Mochizuki J."/>
            <person name="Kojima H."/>
            <person name="Fukui M."/>
        </authorList>
    </citation>
    <scope>NUCLEOTIDE SEQUENCE [LARGE SCALE GENOMIC DNA]</scope>
    <source>
        <strain evidence="13">SGTM</strain>
    </source>
</reference>
<dbReference type="RefSeq" id="WP_162084033.1">
    <property type="nucleotide sequence ID" value="NZ_AP021881.1"/>
</dbReference>
<dbReference type="UniPathway" id="UPA00665"/>
<evidence type="ECO:0000313" key="13">
    <source>
        <dbReference type="Proteomes" id="UP000463939"/>
    </source>
</evidence>
<dbReference type="GO" id="GO:0004190">
    <property type="term" value="F:aspartic-type endopeptidase activity"/>
    <property type="evidence" value="ECO:0007669"/>
    <property type="project" value="UniProtKB-UniRule"/>
</dbReference>
<dbReference type="GO" id="GO:0005886">
    <property type="term" value="C:plasma membrane"/>
    <property type="evidence" value="ECO:0007669"/>
    <property type="project" value="UniProtKB-SubCell"/>
</dbReference>
<evidence type="ECO:0000313" key="12">
    <source>
        <dbReference type="EMBL" id="BBP00065.1"/>
    </source>
</evidence>
<gene>
    <name evidence="9 12" type="primary">lspA</name>
    <name evidence="12" type="ORF">SFSGTM_07730</name>
</gene>
<feature type="transmembrane region" description="Helical" evidence="9">
    <location>
        <begin position="127"/>
        <end position="147"/>
    </location>
</feature>
<dbReference type="EC" id="3.4.23.36" evidence="9"/>
<evidence type="ECO:0000256" key="3">
    <source>
        <dbReference type="ARBA" id="ARBA00022670"/>
    </source>
</evidence>
<keyword evidence="7 9" id="KW-1133">Transmembrane helix</keyword>
<comment type="caution">
    <text evidence="9">Lacks conserved residue(s) required for the propagation of feature annotation.</text>
</comment>
<dbReference type="InterPro" id="IPR001872">
    <property type="entry name" value="Peptidase_A8"/>
</dbReference>
<dbReference type="NCBIfam" id="TIGR00077">
    <property type="entry name" value="lspA"/>
    <property type="match status" value="1"/>
</dbReference>
<name>A0A809REM7_9PROT</name>
<evidence type="ECO:0000256" key="7">
    <source>
        <dbReference type="ARBA" id="ARBA00022989"/>
    </source>
</evidence>
<comment type="similarity">
    <text evidence="1 9 11">Belongs to the peptidase A8 family.</text>
</comment>
<dbReference type="KEGG" id="sniv:SFSGTM_07730"/>
<comment type="function">
    <text evidence="9 10">This protein specifically catalyzes the removal of signal peptides from prolipoproteins.</text>
</comment>
<evidence type="ECO:0000256" key="5">
    <source>
        <dbReference type="ARBA" id="ARBA00022750"/>
    </source>
</evidence>
<feature type="transmembrane region" description="Helical" evidence="9">
    <location>
        <begin position="89"/>
        <end position="107"/>
    </location>
</feature>
<keyword evidence="4 9" id="KW-0812">Transmembrane</keyword>
<keyword evidence="12" id="KW-0449">Lipoprotein</keyword>
<comment type="subcellular location">
    <subcellularLocation>
        <location evidence="9">Cell membrane</location>
        <topology evidence="9">Multi-pass membrane protein</topology>
    </subcellularLocation>
</comment>
<dbReference type="PANTHER" id="PTHR33695:SF1">
    <property type="entry name" value="LIPOPROTEIN SIGNAL PEPTIDASE"/>
    <property type="match status" value="1"/>
</dbReference>
<comment type="catalytic activity">
    <reaction evidence="9 10">
        <text>Release of signal peptides from bacterial membrane prolipoproteins. Hydrolyzes -Xaa-Yaa-Zaa-|-(S,diacylglyceryl)Cys-, in which Xaa is hydrophobic (preferably Leu), and Yaa (Ala or Ser) and Zaa (Gly or Ala) have small, neutral side chains.</text>
        <dbReference type="EC" id="3.4.23.36"/>
    </reaction>
</comment>
<organism evidence="12 13">
    <name type="scientific">Sulfuriferula nivalis</name>
    <dbReference type="NCBI Taxonomy" id="2675298"/>
    <lineage>
        <taxon>Bacteria</taxon>
        <taxon>Pseudomonadati</taxon>
        <taxon>Pseudomonadota</taxon>
        <taxon>Betaproteobacteria</taxon>
        <taxon>Nitrosomonadales</taxon>
        <taxon>Sulfuricellaceae</taxon>
        <taxon>Sulfuriferula</taxon>
    </lineage>
</organism>
<dbReference type="AlphaFoldDB" id="A0A809REM7"/>
<dbReference type="Proteomes" id="UP000463939">
    <property type="component" value="Chromosome"/>
</dbReference>
<dbReference type="GO" id="GO:0006508">
    <property type="term" value="P:proteolysis"/>
    <property type="evidence" value="ECO:0007669"/>
    <property type="project" value="UniProtKB-KW"/>
</dbReference>
<dbReference type="PROSITE" id="PS00855">
    <property type="entry name" value="SPASE_II"/>
    <property type="match status" value="1"/>
</dbReference>
<keyword evidence="8 9" id="KW-0472">Membrane</keyword>
<accession>A0A809REM7</accession>
<keyword evidence="6 9" id="KW-0378">Hydrolase</keyword>
<keyword evidence="5 9" id="KW-0064">Aspartyl protease</keyword>
<sequence length="153" mass="16938">MPKLKQGLIVAALVIALDQISKYIILQVFMWGDLLKVTGFFDLVRAHNTGAAFSLFANQPGWQQGFFITVASIASIVIIYLLRRDTGSVLSKLSLSLILGGALGNLIDRLNHGYVVDFLSFHINSYYWPAFNIADSAITLGAIFLIWDSFKKP</sequence>
<evidence type="ECO:0000256" key="8">
    <source>
        <dbReference type="ARBA" id="ARBA00023136"/>
    </source>
</evidence>
<evidence type="ECO:0000256" key="9">
    <source>
        <dbReference type="HAMAP-Rule" id="MF_00161"/>
    </source>
</evidence>
<evidence type="ECO:0000256" key="4">
    <source>
        <dbReference type="ARBA" id="ARBA00022692"/>
    </source>
</evidence>
<evidence type="ECO:0000256" key="11">
    <source>
        <dbReference type="RuleBase" id="RU004181"/>
    </source>
</evidence>
<proteinExistence type="inferred from homology"/>
<keyword evidence="3 9" id="KW-0645">Protease</keyword>
<dbReference type="PRINTS" id="PR00781">
    <property type="entry name" value="LIPOSIGPTASE"/>
</dbReference>
<keyword evidence="2 9" id="KW-1003">Cell membrane</keyword>